<comment type="subcellular location">
    <subcellularLocation>
        <location evidence="1">Golgi apparatus</location>
    </subcellularLocation>
</comment>
<organism evidence="10 11">
    <name type="scientific">Musa troglodytarum</name>
    <name type="common">fe'i banana</name>
    <dbReference type="NCBI Taxonomy" id="320322"/>
    <lineage>
        <taxon>Eukaryota</taxon>
        <taxon>Viridiplantae</taxon>
        <taxon>Streptophyta</taxon>
        <taxon>Embryophyta</taxon>
        <taxon>Tracheophyta</taxon>
        <taxon>Spermatophyta</taxon>
        <taxon>Magnoliopsida</taxon>
        <taxon>Liliopsida</taxon>
        <taxon>Zingiberales</taxon>
        <taxon>Musaceae</taxon>
        <taxon>Musa</taxon>
    </lineage>
</organism>
<evidence type="ECO:0000256" key="5">
    <source>
        <dbReference type="ARBA" id="ARBA00023034"/>
    </source>
</evidence>
<dbReference type="Gene3D" id="3.40.50.11340">
    <property type="match status" value="1"/>
</dbReference>
<keyword evidence="5" id="KW-0333">Golgi apparatus</keyword>
<proteinExistence type="inferred from homology"/>
<keyword evidence="3 10" id="KW-0328">Glycosyltransferase</keyword>
<reference evidence="10" key="1">
    <citation type="submission" date="2022-05" db="EMBL/GenBank/DDBJ databases">
        <title>The Musa troglodytarum L. genome provides insights into the mechanism of non-climacteric behaviour and enrichment of carotenoids.</title>
        <authorList>
            <person name="Wang J."/>
        </authorList>
    </citation>
    <scope>NUCLEOTIDE SEQUENCE</scope>
    <source>
        <tissue evidence="10">Leaf</tissue>
    </source>
</reference>
<dbReference type="Proteomes" id="UP001055439">
    <property type="component" value="Chromosome 8"/>
</dbReference>
<dbReference type="InterPro" id="IPR004938">
    <property type="entry name" value="XG_FTase"/>
</dbReference>
<dbReference type="FunFam" id="3.40.50.11340:FF:000005">
    <property type="entry name" value="Galactoside 2-alpha-L-fucosyltransferase"/>
    <property type="match status" value="2"/>
</dbReference>
<evidence type="ECO:0000256" key="4">
    <source>
        <dbReference type="ARBA" id="ARBA00022679"/>
    </source>
</evidence>
<dbReference type="GO" id="GO:0071555">
    <property type="term" value="P:cell wall organization"/>
    <property type="evidence" value="ECO:0007669"/>
    <property type="project" value="UniProtKB-KW"/>
</dbReference>
<keyword evidence="6" id="KW-0325">Glycoprotein</keyword>
<protein>
    <submittedName>
        <fullName evidence="10">Xyloglucan fucosyltransferase</fullName>
    </submittedName>
</protein>
<evidence type="ECO:0000256" key="1">
    <source>
        <dbReference type="ARBA" id="ARBA00004555"/>
    </source>
</evidence>
<dbReference type="GO" id="GO:0016020">
    <property type="term" value="C:membrane"/>
    <property type="evidence" value="ECO:0007669"/>
    <property type="project" value="InterPro"/>
</dbReference>
<keyword evidence="4" id="KW-0808">Transferase</keyword>
<evidence type="ECO:0000256" key="6">
    <source>
        <dbReference type="ARBA" id="ARBA00023180"/>
    </source>
</evidence>
<evidence type="ECO:0000313" key="11">
    <source>
        <dbReference type="Proteomes" id="UP001055439"/>
    </source>
</evidence>
<dbReference type="GO" id="GO:0008107">
    <property type="term" value="F:galactoside 2-alpha-L-fucosyltransferase activity"/>
    <property type="evidence" value="ECO:0007669"/>
    <property type="project" value="InterPro"/>
</dbReference>
<comment type="similarity">
    <text evidence="2">Belongs to the glycosyltransferase 37 family.</text>
</comment>
<evidence type="ECO:0000313" key="10">
    <source>
        <dbReference type="EMBL" id="URE33170.1"/>
    </source>
</evidence>
<keyword evidence="9" id="KW-0472">Membrane</keyword>
<dbReference type="GO" id="GO:0009969">
    <property type="term" value="P:xyloglucan biosynthetic process"/>
    <property type="evidence" value="ECO:0007669"/>
    <property type="project" value="TreeGrafter"/>
</dbReference>
<dbReference type="OrthoDB" id="428346at2759"/>
<feature type="region of interest" description="Disordered" evidence="8">
    <location>
        <begin position="595"/>
        <end position="616"/>
    </location>
</feature>
<dbReference type="AlphaFoldDB" id="A0A9E7KZZ8"/>
<evidence type="ECO:0000256" key="8">
    <source>
        <dbReference type="SAM" id="MobiDB-lite"/>
    </source>
</evidence>
<keyword evidence="7" id="KW-0961">Cell wall biogenesis/degradation</keyword>
<feature type="transmembrane region" description="Helical" evidence="9">
    <location>
        <begin position="31"/>
        <end position="51"/>
    </location>
</feature>
<name>A0A9E7KZZ8_9LILI</name>
<dbReference type="PANTHER" id="PTHR31889">
    <property type="entry name" value="FUCOSYLTRANSFERASE 2-RELATED"/>
    <property type="match status" value="1"/>
</dbReference>
<sequence length="1157" mass="130998">MEAITGTRRSRGYHSLEIAGDAETKGGRKAWMRWAAPAACVLCVPLLLLLVGDHWRPSFDWFQGATHPKGSASVSSSVVGEAAKDKLLGGLLSAEFEECSCFSRYRSAVYRKASPHVPSPHLVERLRRYEALHRKCGPNTELYKKSVERLKSKQSMAAMECNYIVWIPHYGLGNRVVSLVSSFLYALLNDRVLLVHVPDELTDLFCEPFPGTSWVLPSDFPVHNFQNFDKDTPQSYGNMLRDKVISNDMRFSANATFPAYAYLHLPWYYNEWDKLFFCQDAQQMLRKFPWLLLKSDHYFVPSLFLVEEYDDELRRLFPERTTVFHHLVRYLLHPSNTVWGYVTRYYHAYLAKADKRVGIQIRNLKNEPVPFETLLGQIVNCSSKEGILPSVDLRHPARPAEDDAKVKAVFTTSLDSGYSDRIKNMYYEHATTTDEIVGVYQASHEVEQRTEQQKHNIKALSEITLLSFSDVLITTACSTFGYVAQGLGGLEPLILTKPWKSKLPCRWAKSPEPCFLIPPPLDVCRDHGGINKKMAKHELPDFGDGWGFGSQAREERFHDVDPGMGDPSRLLAPCASSGAPCWIIQEAIVEIDPGRCSRRNRPQQPAPAPDSEREGPFWAASAAAGRKPSRLMHLHPSTALLLLASLLLICVALSGGHRSFPLDRLRSKGGLENGTFPSPGGPNDRFLHGLLAAGFDEQSCLSRHQSVLYRKESPHVPSSYLVEKLRNYEALHKKCGPNTELYKKAVEQLKSGHGTQSTECSYVIWISYSGLGNKMLSIASAFLYALLTNRVLFIDRGFDMADLFCEPFPGSSWLLPLDFPINEFDSFDMKTPKSYGNMLKDKVISNSDDGTSTHSLPDYIYLHLSHDYGDHDKLFFCEDDQRFLRFVPWLLLRSNNYFVPSLFMIPTYEEELKHLFPEKDTVFHHLGRYLFHPTNSVWGLITRYYRSYLAKADERVGIQVRTFETDAGPFQHVLDQILACTRRAKLLPDASGQDTVASTPNTKSKAVLVTSLNSGYSENIRNMYWEHPTATGEIISVYQPSREGYQKTEKQMHDMKALAEIFLLSWTDVLVTSAWSTFGYVAQGLGGLRPWILFKPENHTAPDPPCRRAVSIEPCFHAPPFYDCKAKAGADTGALVPYVRHCEDMSWGLKLVDQNEW</sequence>
<keyword evidence="9" id="KW-0812">Transmembrane</keyword>
<dbReference type="PANTHER" id="PTHR31889:SF2">
    <property type="entry name" value="FUCOSYLTRANSFERASE 3"/>
    <property type="match status" value="1"/>
</dbReference>
<dbReference type="GO" id="GO:0042546">
    <property type="term" value="P:cell wall biogenesis"/>
    <property type="evidence" value="ECO:0007669"/>
    <property type="project" value="InterPro"/>
</dbReference>
<evidence type="ECO:0000256" key="2">
    <source>
        <dbReference type="ARBA" id="ARBA00010481"/>
    </source>
</evidence>
<evidence type="ECO:0000256" key="9">
    <source>
        <dbReference type="SAM" id="Phobius"/>
    </source>
</evidence>
<dbReference type="Pfam" id="PF03254">
    <property type="entry name" value="XG_FTase"/>
    <property type="match status" value="2"/>
</dbReference>
<accession>A0A9E7KZZ8</accession>
<gene>
    <name evidence="10" type="ORF">MUK42_07092</name>
</gene>
<keyword evidence="11" id="KW-1185">Reference proteome</keyword>
<evidence type="ECO:0000256" key="7">
    <source>
        <dbReference type="ARBA" id="ARBA00023316"/>
    </source>
</evidence>
<dbReference type="GO" id="GO:0005794">
    <property type="term" value="C:Golgi apparatus"/>
    <property type="evidence" value="ECO:0007669"/>
    <property type="project" value="UniProtKB-SubCell"/>
</dbReference>
<keyword evidence="9" id="KW-1133">Transmembrane helix</keyword>
<dbReference type="EMBL" id="CP097510">
    <property type="protein sequence ID" value="URE33170.1"/>
    <property type="molecule type" value="Genomic_DNA"/>
</dbReference>
<evidence type="ECO:0000256" key="3">
    <source>
        <dbReference type="ARBA" id="ARBA00022676"/>
    </source>
</evidence>